<feature type="region of interest" description="Disordered" evidence="1">
    <location>
        <begin position="1"/>
        <end position="46"/>
    </location>
</feature>
<dbReference type="GeneID" id="112852412"/>
<proteinExistence type="predicted"/>
<dbReference type="CTD" id="374887"/>
<evidence type="ECO:0000259" key="2">
    <source>
        <dbReference type="PROSITE" id="PS51385"/>
    </source>
</evidence>
<evidence type="ECO:0000256" key="1">
    <source>
        <dbReference type="SAM" id="MobiDB-lite"/>
    </source>
</evidence>
<evidence type="ECO:0000313" key="3">
    <source>
        <dbReference type="Proteomes" id="UP000515131"/>
    </source>
</evidence>
<gene>
    <name evidence="4" type="primary">YJEFN3</name>
</gene>
<dbReference type="AlphaFoldDB" id="A0A6P6H7J7"/>
<dbReference type="GO" id="GO:0052856">
    <property type="term" value="F:NAD(P)HX epimerase activity"/>
    <property type="evidence" value="ECO:0007669"/>
    <property type="project" value="TreeGrafter"/>
</dbReference>
<dbReference type="RefSeq" id="XP_025771684.1">
    <property type="nucleotide sequence ID" value="XM_025915899.1"/>
</dbReference>
<evidence type="ECO:0000313" key="4">
    <source>
        <dbReference type="RefSeq" id="XP_025771684.1"/>
    </source>
</evidence>
<dbReference type="GO" id="GO:0005739">
    <property type="term" value="C:mitochondrion"/>
    <property type="evidence" value="ECO:0007669"/>
    <property type="project" value="TreeGrafter"/>
</dbReference>
<dbReference type="Proteomes" id="UP000515131">
    <property type="component" value="Unplaced"/>
</dbReference>
<organism evidence="3 4">
    <name type="scientific">Puma concolor</name>
    <name type="common">Mountain lion</name>
    <name type="synonym">Felis concolor</name>
    <dbReference type="NCBI Taxonomy" id="9696"/>
    <lineage>
        <taxon>Eukaryota</taxon>
        <taxon>Metazoa</taxon>
        <taxon>Chordata</taxon>
        <taxon>Craniata</taxon>
        <taxon>Vertebrata</taxon>
        <taxon>Euteleostomi</taxon>
        <taxon>Mammalia</taxon>
        <taxon>Eutheria</taxon>
        <taxon>Laurasiatheria</taxon>
        <taxon>Carnivora</taxon>
        <taxon>Feliformia</taxon>
        <taxon>Felidae</taxon>
        <taxon>Felinae</taxon>
        <taxon>Puma</taxon>
    </lineage>
</organism>
<dbReference type="PANTHER" id="PTHR13232:SF12">
    <property type="entry name" value="YJEF N-TERMINAL DOMAIN-CONTAINING PROTEIN 3"/>
    <property type="match status" value="1"/>
</dbReference>
<dbReference type="KEGG" id="pcoo:112852412"/>
<dbReference type="PROSITE" id="PS51385">
    <property type="entry name" value="YJEF_N"/>
    <property type="match status" value="1"/>
</dbReference>
<dbReference type="Gene3D" id="3.40.50.10260">
    <property type="entry name" value="YjeF N-terminal domain"/>
    <property type="match status" value="1"/>
</dbReference>
<sequence>MSSAARPDPVEAPEERRFLRSARDGDVKDRGEDAAPRQGHGWEGGIMGRIDQRKGMAGMGPGGIQGPPRISLERRSLKPAAANVFPLPTLSRKQRTVLVVCGPEQNGAVGLVCARHLRVFEYEPTIFYPTRSLDLLHRDLTTQCEKMDIPFLSYLPTEVQLINDAYGLVVDAVLGPGVEPGEIGGPCTRALATLKLLSIPLVSLDIPSGMPACPLPTLAQLPGQT</sequence>
<dbReference type="InterPro" id="IPR032976">
    <property type="entry name" value="YJEFN_prot_NAXE-like"/>
</dbReference>
<feature type="compositionally biased region" description="Basic and acidic residues" evidence="1">
    <location>
        <begin position="13"/>
        <end position="35"/>
    </location>
</feature>
<dbReference type="InterPro" id="IPR004443">
    <property type="entry name" value="YjeF_N_dom"/>
</dbReference>
<dbReference type="SUPFAM" id="SSF64153">
    <property type="entry name" value="YjeF N-terminal domain-like"/>
    <property type="match status" value="1"/>
</dbReference>
<protein>
    <submittedName>
        <fullName evidence="4">YjeF N-terminal domain-containing protein 3</fullName>
    </submittedName>
</protein>
<keyword evidence="3" id="KW-1185">Reference proteome</keyword>
<dbReference type="PANTHER" id="PTHR13232">
    <property type="entry name" value="NAD(P)H-HYDRATE EPIMERASE"/>
    <property type="match status" value="1"/>
</dbReference>
<reference evidence="4" key="1">
    <citation type="submission" date="2025-08" db="UniProtKB">
        <authorList>
            <consortium name="RefSeq"/>
        </authorList>
    </citation>
    <scope>IDENTIFICATION</scope>
    <source>
        <tissue evidence="4">Blood</tissue>
    </source>
</reference>
<accession>A0A6P6H7J7</accession>
<feature type="domain" description="YjeF N-terminal" evidence="2">
    <location>
        <begin position="47"/>
        <end position="225"/>
    </location>
</feature>
<dbReference type="InterPro" id="IPR036652">
    <property type="entry name" value="YjeF_N_dom_sf"/>
</dbReference>
<name>A0A6P6H7J7_PUMCO</name>
<dbReference type="Pfam" id="PF03853">
    <property type="entry name" value="YjeF_N"/>
    <property type="match status" value="1"/>
</dbReference>